<evidence type="ECO:0000256" key="7">
    <source>
        <dbReference type="ARBA" id="ARBA00023125"/>
    </source>
</evidence>
<dbReference type="GO" id="GO:0000981">
    <property type="term" value="F:DNA-binding transcription factor activity, RNA polymerase II-specific"/>
    <property type="evidence" value="ECO:0000318"/>
    <property type="project" value="GO_Central"/>
</dbReference>
<feature type="domain" description="KRAB" evidence="10">
    <location>
        <begin position="37"/>
        <end position="108"/>
    </location>
</feature>
<dbReference type="PROSITE" id="PS00028">
    <property type="entry name" value="ZINC_FINGER_C2H2_1"/>
    <property type="match status" value="3"/>
</dbReference>
<proteinExistence type="inferred from homology"/>
<evidence type="ECO:0000256" key="8">
    <source>
        <dbReference type="PROSITE-ProRule" id="PRU00042"/>
    </source>
</evidence>
<evidence type="ECO:0000256" key="1">
    <source>
        <dbReference type="ARBA" id="ARBA00003767"/>
    </source>
</evidence>
<dbReference type="InterPro" id="IPR050717">
    <property type="entry name" value="C2H2-ZF_Transcription_Reg"/>
</dbReference>
<evidence type="ECO:0000256" key="6">
    <source>
        <dbReference type="ARBA" id="ARBA00022833"/>
    </source>
</evidence>
<dbReference type="Ensembl" id="ENSMODT00000067789.1">
    <property type="protein sequence ID" value="ENSMODP00000055800.1"/>
    <property type="gene ID" value="ENSMODG00000047569.1"/>
</dbReference>
<dbReference type="FunFam" id="3.30.160.60:FF:000350">
    <property type="entry name" value="Zinc finger protein 699"/>
    <property type="match status" value="1"/>
</dbReference>
<evidence type="ECO:0000313" key="11">
    <source>
        <dbReference type="Ensembl" id="ENSMODP00000055800.1"/>
    </source>
</evidence>
<keyword evidence="3" id="KW-0479">Metal-binding</keyword>
<dbReference type="PANTHER" id="PTHR14196">
    <property type="entry name" value="ODD-SKIPPED - RELATED"/>
    <property type="match status" value="1"/>
</dbReference>
<keyword evidence="4" id="KW-0677">Repeat</keyword>
<dbReference type="Gene3D" id="6.10.140.140">
    <property type="match status" value="1"/>
</dbReference>
<reference evidence="11" key="2">
    <citation type="submission" date="2025-08" db="UniProtKB">
        <authorList>
            <consortium name="Ensembl"/>
        </authorList>
    </citation>
    <scope>IDENTIFICATION</scope>
</reference>
<dbReference type="SMART" id="SM00355">
    <property type="entry name" value="ZnF_C2H2"/>
    <property type="match status" value="4"/>
</dbReference>
<reference evidence="11" key="3">
    <citation type="submission" date="2025-09" db="UniProtKB">
        <authorList>
            <consortium name="Ensembl"/>
        </authorList>
    </citation>
    <scope>IDENTIFICATION</scope>
</reference>
<keyword evidence="6" id="KW-0862">Zinc</keyword>
<dbReference type="SMART" id="SM00349">
    <property type="entry name" value="KRAB"/>
    <property type="match status" value="1"/>
</dbReference>
<dbReference type="PROSITE" id="PS50805">
    <property type="entry name" value="KRAB"/>
    <property type="match status" value="1"/>
</dbReference>
<dbReference type="InterPro" id="IPR036051">
    <property type="entry name" value="KRAB_dom_sf"/>
</dbReference>
<keyword evidence="5 8" id="KW-0863">Zinc-finger</keyword>
<dbReference type="PANTHER" id="PTHR14196:SF12">
    <property type="entry name" value="ZINC FINGER PROTEIN 208-LIKE"/>
    <property type="match status" value="1"/>
</dbReference>
<dbReference type="OMA" id="HYSERCT"/>
<dbReference type="GO" id="GO:0008270">
    <property type="term" value="F:zinc ion binding"/>
    <property type="evidence" value="ECO:0007669"/>
    <property type="project" value="UniProtKB-KW"/>
</dbReference>
<dbReference type="CDD" id="cd07765">
    <property type="entry name" value="KRAB_A-box"/>
    <property type="match status" value="1"/>
</dbReference>
<feature type="domain" description="C2H2-type" evidence="9">
    <location>
        <begin position="170"/>
        <end position="197"/>
    </location>
</feature>
<dbReference type="FunFam" id="3.30.160.60:FF:001016">
    <property type="entry name" value="zinc finger protein 850-like"/>
    <property type="match status" value="1"/>
</dbReference>
<evidence type="ECO:0000256" key="3">
    <source>
        <dbReference type="ARBA" id="ARBA00022723"/>
    </source>
</evidence>
<accession>A0A5F8H739</accession>
<dbReference type="Bgee" id="ENSMODG00000047569">
    <property type="expression patterns" value="Expressed in ovary and 16 other cell types or tissues"/>
</dbReference>
<organism evidence="11 12">
    <name type="scientific">Monodelphis domestica</name>
    <name type="common">Gray short-tailed opossum</name>
    <dbReference type="NCBI Taxonomy" id="13616"/>
    <lineage>
        <taxon>Eukaryota</taxon>
        <taxon>Metazoa</taxon>
        <taxon>Chordata</taxon>
        <taxon>Craniata</taxon>
        <taxon>Vertebrata</taxon>
        <taxon>Euteleostomi</taxon>
        <taxon>Mammalia</taxon>
        <taxon>Metatheria</taxon>
        <taxon>Didelphimorphia</taxon>
        <taxon>Didelphidae</taxon>
        <taxon>Monodelphis</taxon>
    </lineage>
</organism>
<dbReference type="FunFam" id="3.30.160.60:FF:001890">
    <property type="entry name" value="Uncharacterized protein"/>
    <property type="match status" value="1"/>
</dbReference>
<dbReference type="GO" id="GO:0006357">
    <property type="term" value="P:regulation of transcription by RNA polymerase II"/>
    <property type="evidence" value="ECO:0000318"/>
    <property type="project" value="GO_Central"/>
</dbReference>
<evidence type="ECO:0000256" key="2">
    <source>
        <dbReference type="ARBA" id="ARBA00006991"/>
    </source>
</evidence>
<dbReference type="InterPro" id="IPR036236">
    <property type="entry name" value="Znf_C2H2_sf"/>
</dbReference>
<dbReference type="Gene3D" id="3.30.160.60">
    <property type="entry name" value="Classic Zinc Finger"/>
    <property type="match status" value="5"/>
</dbReference>
<evidence type="ECO:0000259" key="9">
    <source>
        <dbReference type="PROSITE" id="PS50157"/>
    </source>
</evidence>
<evidence type="ECO:0000313" key="12">
    <source>
        <dbReference type="Proteomes" id="UP000002280"/>
    </source>
</evidence>
<reference evidence="11 12" key="1">
    <citation type="journal article" date="2007" name="Nature">
        <title>Genome of the marsupial Monodelphis domestica reveals innovation in non-coding sequences.</title>
        <authorList>
            <person name="Mikkelsen T.S."/>
            <person name="Wakefield M.J."/>
            <person name="Aken B."/>
            <person name="Amemiya C.T."/>
            <person name="Chang J.L."/>
            <person name="Duke S."/>
            <person name="Garber M."/>
            <person name="Gentles A.J."/>
            <person name="Goodstadt L."/>
            <person name="Heger A."/>
            <person name="Jurka J."/>
            <person name="Kamal M."/>
            <person name="Mauceli E."/>
            <person name="Searle S.M."/>
            <person name="Sharpe T."/>
            <person name="Baker M.L."/>
            <person name="Batzer M.A."/>
            <person name="Benos P.V."/>
            <person name="Belov K."/>
            <person name="Clamp M."/>
            <person name="Cook A."/>
            <person name="Cuff J."/>
            <person name="Das R."/>
            <person name="Davidow L."/>
            <person name="Deakin J.E."/>
            <person name="Fazzari M.J."/>
            <person name="Glass J.L."/>
            <person name="Grabherr M."/>
            <person name="Greally J.M."/>
            <person name="Gu W."/>
            <person name="Hore T.A."/>
            <person name="Huttley G.A."/>
            <person name="Kleber M."/>
            <person name="Jirtle R.L."/>
            <person name="Koina E."/>
            <person name="Lee J.T."/>
            <person name="Mahony S."/>
            <person name="Marra M.A."/>
            <person name="Miller R.D."/>
            <person name="Nicholls R.D."/>
            <person name="Oda M."/>
            <person name="Papenfuss A.T."/>
            <person name="Parra Z.E."/>
            <person name="Pollock D.D."/>
            <person name="Ray D.A."/>
            <person name="Schein J.E."/>
            <person name="Speed T.P."/>
            <person name="Thompson K."/>
            <person name="VandeBerg J.L."/>
            <person name="Wade C.M."/>
            <person name="Walker J.A."/>
            <person name="Waters P.D."/>
            <person name="Webber C."/>
            <person name="Weidman J.R."/>
            <person name="Xie X."/>
            <person name="Zody M.C."/>
            <person name="Baldwin J."/>
            <person name="Abdouelleil A."/>
            <person name="Abdulkadir J."/>
            <person name="Abebe A."/>
            <person name="Abera B."/>
            <person name="Abreu J."/>
            <person name="Acer S.C."/>
            <person name="Aftuck L."/>
            <person name="Alexander A."/>
            <person name="An P."/>
            <person name="Anderson E."/>
            <person name="Anderson S."/>
            <person name="Arachi H."/>
            <person name="Azer M."/>
            <person name="Bachantsang P."/>
            <person name="Barry A."/>
            <person name="Bayul T."/>
            <person name="Berlin A."/>
            <person name="Bessette D."/>
            <person name="Bloom T."/>
            <person name="Bloom T."/>
            <person name="Boguslavskiy L."/>
            <person name="Bonnet C."/>
            <person name="Boukhgalter B."/>
            <person name="Bourzgui I."/>
            <person name="Brown A."/>
            <person name="Cahill P."/>
            <person name="Channer S."/>
            <person name="Cheshatsang Y."/>
            <person name="Chuda L."/>
            <person name="Citroen M."/>
            <person name="Collymore A."/>
            <person name="Cooke P."/>
            <person name="Costello M."/>
            <person name="D'Aco K."/>
            <person name="Daza R."/>
            <person name="De Haan G."/>
            <person name="DeGray S."/>
            <person name="DeMaso C."/>
            <person name="Dhargay N."/>
            <person name="Dooley K."/>
            <person name="Dooley E."/>
            <person name="Doricent M."/>
            <person name="Dorje P."/>
            <person name="Dorjee K."/>
            <person name="Dupes A."/>
            <person name="Elong R."/>
            <person name="Falk J."/>
            <person name="Farina A."/>
            <person name="Faro S."/>
            <person name="Ferguson D."/>
            <person name="Fisher S."/>
            <person name="Foley C.D."/>
            <person name="Franke A."/>
            <person name="Friedrich D."/>
            <person name="Gadbois L."/>
            <person name="Gearin G."/>
            <person name="Gearin C.R."/>
            <person name="Giannoukos G."/>
            <person name="Goode T."/>
            <person name="Graham J."/>
            <person name="Grandbois E."/>
            <person name="Grewal S."/>
            <person name="Gyaltsen K."/>
            <person name="Hafez N."/>
            <person name="Hagos B."/>
            <person name="Hall J."/>
            <person name="Henson C."/>
            <person name="Hollinger A."/>
            <person name="Honan T."/>
            <person name="Huard M.D."/>
            <person name="Hughes L."/>
            <person name="Hurhula B."/>
            <person name="Husby M.E."/>
            <person name="Kamat A."/>
            <person name="Kanga B."/>
            <person name="Kashin S."/>
            <person name="Khazanovich D."/>
            <person name="Kisner P."/>
            <person name="Lance K."/>
            <person name="Lara M."/>
            <person name="Lee W."/>
            <person name="Lennon N."/>
            <person name="Letendre F."/>
            <person name="LeVine R."/>
            <person name="Lipovsky A."/>
            <person name="Liu X."/>
            <person name="Liu J."/>
            <person name="Liu S."/>
            <person name="Lokyitsang T."/>
            <person name="Lokyitsang Y."/>
            <person name="Lubonja R."/>
            <person name="Lui A."/>
            <person name="MacDonald P."/>
            <person name="Magnisalis V."/>
            <person name="Maru K."/>
            <person name="Matthews C."/>
            <person name="McCusker W."/>
            <person name="McDonough S."/>
            <person name="Mehta T."/>
            <person name="Meldrim J."/>
            <person name="Meneus L."/>
            <person name="Mihai O."/>
            <person name="Mihalev A."/>
            <person name="Mihova T."/>
            <person name="Mittelman R."/>
            <person name="Mlenga V."/>
            <person name="Montmayeur A."/>
            <person name="Mulrain L."/>
            <person name="Navidi A."/>
            <person name="Naylor J."/>
            <person name="Negash T."/>
            <person name="Nguyen T."/>
            <person name="Nguyen N."/>
            <person name="Nicol R."/>
            <person name="Norbu C."/>
            <person name="Norbu N."/>
            <person name="Novod N."/>
            <person name="O'Neill B."/>
            <person name="Osman S."/>
            <person name="Markiewicz E."/>
            <person name="Oyono O.L."/>
            <person name="Patti C."/>
            <person name="Phunkhang P."/>
            <person name="Pierre F."/>
            <person name="Priest M."/>
            <person name="Raghuraman S."/>
            <person name="Rege F."/>
            <person name="Reyes R."/>
            <person name="Rise C."/>
            <person name="Rogov P."/>
            <person name="Ross K."/>
            <person name="Ryan E."/>
            <person name="Settipalli S."/>
            <person name="Shea T."/>
            <person name="Sherpa N."/>
            <person name="Shi L."/>
            <person name="Shih D."/>
            <person name="Sparrow T."/>
            <person name="Spaulding J."/>
            <person name="Stalker J."/>
            <person name="Stange-Thomann N."/>
            <person name="Stavropoulos S."/>
            <person name="Stone C."/>
            <person name="Strader C."/>
            <person name="Tesfaye S."/>
            <person name="Thomson T."/>
            <person name="Thoulutsang Y."/>
            <person name="Thoulutsang D."/>
            <person name="Topham K."/>
            <person name="Topping I."/>
            <person name="Tsamla T."/>
            <person name="Vassiliev H."/>
            <person name="Vo A."/>
            <person name="Wangchuk T."/>
            <person name="Wangdi T."/>
            <person name="Weiand M."/>
            <person name="Wilkinson J."/>
            <person name="Wilson A."/>
            <person name="Yadav S."/>
            <person name="Young G."/>
            <person name="Yu Q."/>
            <person name="Zembek L."/>
            <person name="Zhong D."/>
            <person name="Zimmer A."/>
            <person name="Zwirko Z."/>
            <person name="Jaffe D.B."/>
            <person name="Alvarez P."/>
            <person name="Brockman W."/>
            <person name="Butler J."/>
            <person name="Chin C."/>
            <person name="Gnerre S."/>
            <person name="MacCallum I."/>
            <person name="Graves J.A."/>
            <person name="Ponting C.P."/>
            <person name="Breen M."/>
            <person name="Samollow P.B."/>
            <person name="Lander E.S."/>
            <person name="Lindblad-Toh K."/>
        </authorList>
    </citation>
    <scope>NUCLEOTIDE SEQUENCE [LARGE SCALE GENOMIC DNA]</scope>
</reference>
<feature type="domain" description="C2H2-type" evidence="9">
    <location>
        <begin position="282"/>
        <end position="309"/>
    </location>
</feature>
<evidence type="ECO:0000256" key="5">
    <source>
        <dbReference type="ARBA" id="ARBA00022771"/>
    </source>
</evidence>
<dbReference type="GeneTree" id="ENSGT00940000153582"/>
<comment type="function">
    <text evidence="1">May be involved in transcriptional regulation.</text>
</comment>
<feature type="domain" description="C2H2-type" evidence="9">
    <location>
        <begin position="226"/>
        <end position="253"/>
    </location>
</feature>
<dbReference type="SUPFAM" id="SSF57667">
    <property type="entry name" value="beta-beta-alpha zinc fingers"/>
    <property type="match status" value="3"/>
</dbReference>
<feature type="domain" description="C2H2-type" evidence="9">
    <location>
        <begin position="198"/>
        <end position="225"/>
    </location>
</feature>
<dbReference type="InterPro" id="IPR001909">
    <property type="entry name" value="KRAB"/>
</dbReference>
<comment type="similarity">
    <text evidence="2">Belongs to the krueppel C2H2-type zinc-finger protein family.</text>
</comment>
<dbReference type="InterPro" id="IPR013087">
    <property type="entry name" value="Znf_C2H2_type"/>
</dbReference>
<dbReference type="SUPFAM" id="SSF109640">
    <property type="entry name" value="KRAB domain (Kruppel-associated box)"/>
    <property type="match status" value="1"/>
</dbReference>
<protein>
    <submittedName>
        <fullName evidence="11">Uncharacterized protein</fullName>
    </submittedName>
</protein>
<evidence type="ECO:0000256" key="4">
    <source>
        <dbReference type="ARBA" id="ARBA00022737"/>
    </source>
</evidence>
<dbReference type="Pfam" id="PF01352">
    <property type="entry name" value="KRAB"/>
    <property type="match status" value="1"/>
</dbReference>
<feature type="domain" description="C2H2-type" evidence="9">
    <location>
        <begin position="254"/>
        <end position="281"/>
    </location>
</feature>
<dbReference type="PROSITE" id="PS50157">
    <property type="entry name" value="ZINC_FINGER_C2H2_2"/>
    <property type="match status" value="5"/>
</dbReference>
<dbReference type="GO" id="GO:0005634">
    <property type="term" value="C:nucleus"/>
    <property type="evidence" value="ECO:0000318"/>
    <property type="project" value="GO_Central"/>
</dbReference>
<dbReference type="FunFam" id="3.30.160.60:FF:000052">
    <property type="entry name" value="zinc finger protein 546 isoform X1"/>
    <property type="match status" value="1"/>
</dbReference>
<keyword evidence="7" id="KW-0238">DNA-binding</keyword>
<keyword evidence="12" id="KW-1185">Reference proteome</keyword>
<dbReference type="Proteomes" id="UP000002280">
    <property type="component" value="Chromosome 3"/>
</dbReference>
<dbReference type="GO" id="GO:0000977">
    <property type="term" value="F:RNA polymerase II transcription regulatory region sequence-specific DNA binding"/>
    <property type="evidence" value="ECO:0000318"/>
    <property type="project" value="GO_Central"/>
</dbReference>
<evidence type="ECO:0000259" key="10">
    <source>
        <dbReference type="PROSITE" id="PS50805"/>
    </source>
</evidence>
<sequence>MVELHQMDSLGLLCCLYRESGVPQMALERDRLPAHVVTFKDVAVDFTREEWCLLSPPQKELYKEVMLENAWNLLSVGLPVPPKDILSYLKQREAPWILEQEVLRSCCPEGEIRPEMKVNPTEVSPPVEEMDLQRFMSEVPDNFASREFCFACQNSSRIEHQRMHTEEKSSESTQYGKTFMHKASLTEHERMHTEEKPHECKQCGKTFSQSSNLAVHQRRHTGEKPYECKQCEKTFSLSSDFARHQRTHTGEKPYECKQCGKTFSQSSNLAVHQRIHTGEKPYECMQCRKTFGWSGTLARHQRRTLGRNLMNASNVVKHLVGVIVLLNIREGILGRNLMNVNNVERHSV</sequence>
<dbReference type="InParanoid" id="A0A5F8H739"/>
<dbReference type="Pfam" id="PF00096">
    <property type="entry name" value="zf-C2H2"/>
    <property type="match status" value="3"/>
</dbReference>
<name>A0A5F8H739_MONDO</name>
<dbReference type="AlphaFoldDB" id="A0A5F8H739"/>